<evidence type="ECO:0000256" key="7">
    <source>
        <dbReference type="ARBA" id="ARBA00022840"/>
    </source>
</evidence>
<dbReference type="Gene3D" id="3.40.50.620">
    <property type="entry name" value="HUPs"/>
    <property type="match status" value="1"/>
</dbReference>
<dbReference type="InterPro" id="IPR014729">
    <property type="entry name" value="Rossmann-like_a/b/a_fold"/>
</dbReference>
<evidence type="ECO:0000256" key="6">
    <source>
        <dbReference type="ARBA" id="ARBA00022741"/>
    </source>
</evidence>
<evidence type="ECO:0000256" key="1">
    <source>
        <dbReference type="ARBA" id="ARBA00008885"/>
    </source>
</evidence>
<evidence type="ECO:0000256" key="5">
    <source>
        <dbReference type="ARBA" id="ARBA00022695"/>
    </source>
</evidence>
<comment type="similarity">
    <text evidence="1">Belongs to the PAPS reductase family. CysD subfamily.</text>
</comment>
<keyword evidence="4 11" id="KW-0808">Transferase</keyword>
<dbReference type="NCBIfam" id="NF009214">
    <property type="entry name" value="PRK12563.1"/>
    <property type="match status" value="1"/>
</dbReference>
<evidence type="ECO:0000256" key="8">
    <source>
        <dbReference type="ARBA" id="ARBA00030256"/>
    </source>
</evidence>
<gene>
    <name evidence="11" type="primary">cysD</name>
    <name evidence="11" type="ORF">JAO71_04940</name>
</gene>
<reference evidence="11 12" key="1">
    <citation type="submission" date="2020-12" db="EMBL/GenBank/DDBJ databases">
        <title>Olleya sediminilitoris sp. nov., isolated from a tidal flat.</title>
        <authorList>
            <person name="Park S."/>
            <person name="Yoon J.-H."/>
        </authorList>
    </citation>
    <scope>NUCLEOTIDE SEQUENCE [LARGE SCALE GENOMIC DNA]</scope>
    <source>
        <strain evidence="11 12">YSTF-M6</strain>
    </source>
</reference>
<evidence type="ECO:0000256" key="9">
    <source>
        <dbReference type="ARBA" id="ARBA00031812"/>
    </source>
</evidence>
<accession>A0ABS1WJ46</accession>
<dbReference type="InterPro" id="IPR011784">
    <property type="entry name" value="SO4_adenylTrfase_ssu"/>
</dbReference>
<dbReference type="Proteomes" id="UP000605013">
    <property type="component" value="Unassembled WGS sequence"/>
</dbReference>
<dbReference type="GO" id="GO:0004781">
    <property type="term" value="F:sulfate adenylyltransferase (ATP) activity"/>
    <property type="evidence" value="ECO:0007669"/>
    <property type="project" value="UniProtKB-EC"/>
</dbReference>
<keyword evidence="6" id="KW-0547">Nucleotide-binding</keyword>
<comment type="caution">
    <text evidence="11">The sequence shown here is derived from an EMBL/GenBank/DDBJ whole genome shotgun (WGS) entry which is preliminary data.</text>
</comment>
<keyword evidence="5 11" id="KW-0548">Nucleotidyltransferase</keyword>
<dbReference type="NCBIfam" id="TIGR02039">
    <property type="entry name" value="CysD"/>
    <property type="match status" value="1"/>
</dbReference>
<dbReference type="SUPFAM" id="SSF52402">
    <property type="entry name" value="Adenine nucleotide alpha hydrolases-like"/>
    <property type="match status" value="1"/>
</dbReference>
<dbReference type="PIRSF" id="PIRSF002936">
    <property type="entry name" value="CysDAde_trans"/>
    <property type="match status" value="1"/>
</dbReference>
<dbReference type="PANTHER" id="PTHR43196">
    <property type="entry name" value="SULFATE ADENYLYLTRANSFERASE SUBUNIT 2"/>
    <property type="match status" value="1"/>
</dbReference>
<dbReference type="Pfam" id="PF01507">
    <property type="entry name" value="PAPS_reduct"/>
    <property type="match status" value="1"/>
</dbReference>
<dbReference type="InterPro" id="IPR050128">
    <property type="entry name" value="Sulfate_adenylyltrnsfr_sub2"/>
</dbReference>
<dbReference type="RefSeq" id="WP_028289041.1">
    <property type="nucleotide sequence ID" value="NZ_JAEMEF010000003.1"/>
</dbReference>
<evidence type="ECO:0000256" key="4">
    <source>
        <dbReference type="ARBA" id="ARBA00022679"/>
    </source>
</evidence>
<organism evidence="11 12">
    <name type="scientific">Olleya sediminilitoris</name>
    <dbReference type="NCBI Taxonomy" id="2795739"/>
    <lineage>
        <taxon>Bacteria</taxon>
        <taxon>Pseudomonadati</taxon>
        <taxon>Bacteroidota</taxon>
        <taxon>Flavobacteriia</taxon>
        <taxon>Flavobacteriales</taxon>
        <taxon>Flavobacteriaceae</taxon>
    </lineage>
</organism>
<keyword evidence="7" id="KW-0067">ATP-binding</keyword>
<dbReference type="EMBL" id="JAEMEF010000003">
    <property type="protein sequence ID" value="MBL7559144.1"/>
    <property type="molecule type" value="Genomic_DNA"/>
</dbReference>
<evidence type="ECO:0000256" key="3">
    <source>
        <dbReference type="ARBA" id="ARBA00022004"/>
    </source>
</evidence>
<evidence type="ECO:0000313" key="12">
    <source>
        <dbReference type="Proteomes" id="UP000605013"/>
    </source>
</evidence>
<dbReference type="EC" id="2.7.7.4" evidence="2"/>
<evidence type="ECO:0000259" key="10">
    <source>
        <dbReference type="Pfam" id="PF01507"/>
    </source>
</evidence>
<proteinExistence type="inferred from homology"/>
<dbReference type="NCBIfam" id="NF003587">
    <property type="entry name" value="PRK05253.1"/>
    <property type="match status" value="1"/>
</dbReference>
<dbReference type="PANTHER" id="PTHR43196:SF1">
    <property type="entry name" value="SULFATE ADENYLYLTRANSFERASE SUBUNIT 2"/>
    <property type="match status" value="1"/>
</dbReference>
<name>A0ABS1WJ46_9FLAO</name>
<sequence length="300" mass="34557">MKDTSNINPLENEAIYIMREVAAQFEKPVLLFSGGKDSITLVRLAQKAFFPAKIPFPLMHIDTGHNFPETIEFRDRLVKELGLELIVRNVQDSIDEGKVKEESGRYASRNQLQTTTLLDAIEEFKFDACIGGARRDEEKARAKERIFSVRDDFGQWDEKNQRPELFDMLNGQIELGQNVRVFPISNWTELDVWSYIEKEKIEIPSIYFAHTRATFLRDGLIWSADDDVVYRDEDEEVIERIVRFRTVGDMSCTAAVLSEAADISSVVQEIRDSSISERGARIDDKRSEAAMEKRKQQGYF</sequence>
<feature type="domain" description="Phosphoadenosine phosphosulphate reductase" evidence="10">
    <location>
        <begin position="28"/>
        <end position="254"/>
    </location>
</feature>
<evidence type="ECO:0000256" key="2">
    <source>
        <dbReference type="ARBA" id="ARBA00012391"/>
    </source>
</evidence>
<evidence type="ECO:0000313" key="11">
    <source>
        <dbReference type="EMBL" id="MBL7559144.1"/>
    </source>
</evidence>
<dbReference type="InterPro" id="IPR002500">
    <property type="entry name" value="PAPS_reduct_dom"/>
</dbReference>
<protein>
    <recommendedName>
        <fullName evidence="3">Sulfate adenylyltransferase subunit 2</fullName>
        <ecNumber evidence="2">2.7.7.4</ecNumber>
    </recommendedName>
    <alternativeName>
        <fullName evidence="8">ATP-sulfurylase small subunit</fullName>
    </alternativeName>
    <alternativeName>
        <fullName evidence="9">Sulfate adenylate transferase</fullName>
    </alternativeName>
</protein>
<keyword evidence="12" id="KW-1185">Reference proteome</keyword>